<keyword evidence="3" id="KW-1185">Reference proteome</keyword>
<evidence type="ECO:0000313" key="2">
    <source>
        <dbReference type="EMBL" id="MEC5385500.1"/>
    </source>
</evidence>
<name>A0ABU6K3A2_9RHOO</name>
<keyword evidence="1" id="KW-0812">Transmembrane</keyword>
<dbReference type="EMBL" id="JAYXHS010000001">
    <property type="protein sequence ID" value="MEC5385500.1"/>
    <property type="molecule type" value="Genomic_DNA"/>
</dbReference>
<reference evidence="2 3" key="1">
    <citation type="submission" date="2024-01" db="EMBL/GenBank/DDBJ databases">
        <title>Uliginosibacterium soil sp. nov.</title>
        <authorList>
            <person name="Lv Y."/>
        </authorList>
    </citation>
    <scope>NUCLEOTIDE SEQUENCE [LARGE SCALE GENOMIC DNA]</scope>
    <source>
        <strain evidence="2 3">H3</strain>
    </source>
</reference>
<organism evidence="2 3">
    <name type="scientific">Uliginosibacterium silvisoli</name>
    <dbReference type="NCBI Taxonomy" id="3114758"/>
    <lineage>
        <taxon>Bacteria</taxon>
        <taxon>Pseudomonadati</taxon>
        <taxon>Pseudomonadota</taxon>
        <taxon>Betaproteobacteria</taxon>
        <taxon>Rhodocyclales</taxon>
        <taxon>Zoogloeaceae</taxon>
        <taxon>Uliginosibacterium</taxon>
    </lineage>
</organism>
<protein>
    <submittedName>
        <fullName evidence="2">Uncharacterized protein</fullName>
    </submittedName>
</protein>
<evidence type="ECO:0000313" key="3">
    <source>
        <dbReference type="Proteomes" id="UP001331561"/>
    </source>
</evidence>
<keyword evidence="1" id="KW-1133">Transmembrane helix</keyword>
<sequence length="146" mass="15487">MTTQLSPGRLSVASHLTPYYGLLGVMFGGLLLAAATWLGIALRGGLPEVQTGTHHLRVVDAQRAMIFDADRATGDVRVLNVRNGVSEIGRLHEGDRGTVSAIALNAQGTVLTVESAGKRYQYDAHSLHLLRSGPLLAAGQTDGRDM</sequence>
<evidence type="ECO:0000256" key="1">
    <source>
        <dbReference type="SAM" id="Phobius"/>
    </source>
</evidence>
<keyword evidence="1" id="KW-0472">Membrane</keyword>
<gene>
    <name evidence="2" type="ORF">VVD49_07170</name>
</gene>
<proteinExistence type="predicted"/>
<dbReference type="Proteomes" id="UP001331561">
    <property type="component" value="Unassembled WGS sequence"/>
</dbReference>
<dbReference type="RefSeq" id="WP_327598453.1">
    <property type="nucleotide sequence ID" value="NZ_JAYXHS010000001.1"/>
</dbReference>
<accession>A0ABU6K3A2</accession>
<feature type="transmembrane region" description="Helical" evidence="1">
    <location>
        <begin position="20"/>
        <end position="42"/>
    </location>
</feature>
<comment type="caution">
    <text evidence="2">The sequence shown here is derived from an EMBL/GenBank/DDBJ whole genome shotgun (WGS) entry which is preliminary data.</text>
</comment>